<gene>
    <name evidence="2" type="ORF">JOB18_015273</name>
</gene>
<dbReference type="EMBL" id="JAGKHQ010000002">
    <property type="protein sequence ID" value="KAG7522178.1"/>
    <property type="molecule type" value="Genomic_DNA"/>
</dbReference>
<protein>
    <submittedName>
        <fullName evidence="2">Uncharacterized protein</fullName>
    </submittedName>
</protein>
<sequence length="122" mass="13737">MSKKQTSLESFFAKGKRPSEEPEEEPTTSKKKKAFNRQYQESYLKYGFIAAGDSHIPSPLCIICGDRLANEAMKPLKFKNHSQMGPSHYRETSSGLPLIWRYGQTQADRSGRTSSGTSPYRG</sequence>
<dbReference type="AlphaFoldDB" id="A0AAV6SZ23"/>
<comment type="caution">
    <text evidence="2">The sequence shown here is derived from an EMBL/GenBank/DDBJ whole genome shotgun (WGS) entry which is preliminary data.</text>
</comment>
<evidence type="ECO:0000256" key="1">
    <source>
        <dbReference type="SAM" id="MobiDB-lite"/>
    </source>
</evidence>
<organism evidence="2 3">
    <name type="scientific">Solea senegalensis</name>
    <name type="common">Senegalese sole</name>
    <dbReference type="NCBI Taxonomy" id="28829"/>
    <lineage>
        <taxon>Eukaryota</taxon>
        <taxon>Metazoa</taxon>
        <taxon>Chordata</taxon>
        <taxon>Craniata</taxon>
        <taxon>Vertebrata</taxon>
        <taxon>Euteleostomi</taxon>
        <taxon>Actinopterygii</taxon>
        <taxon>Neopterygii</taxon>
        <taxon>Teleostei</taxon>
        <taxon>Neoteleostei</taxon>
        <taxon>Acanthomorphata</taxon>
        <taxon>Carangaria</taxon>
        <taxon>Pleuronectiformes</taxon>
        <taxon>Pleuronectoidei</taxon>
        <taxon>Soleidae</taxon>
        <taxon>Solea</taxon>
    </lineage>
</organism>
<feature type="region of interest" description="Disordered" evidence="1">
    <location>
        <begin position="103"/>
        <end position="122"/>
    </location>
</feature>
<name>A0AAV6SZ23_SOLSE</name>
<keyword evidence="3" id="KW-1185">Reference proteome</keyword>
<dbReference type="Proteomes" id="UP000693946">
    <property type="component" value="Linkage Group LG10"/>
</dbReference>
<accession>A0AAV6SZ23</accession>
<feature type="region of interest" description="Disordered" evidence="1">
    <location>
        <begin position="1"/>
        <end position="34"/>
    </location>
</feature>
<evidence type="ECO:0000313" key="2">
    <source>
        <dbReference type="EMBL" id="KAG7522178.1"/>
    </source>
</evidence>
<evidence type="ECO:0000313" key="3">
    <source>
        <dbReference type="Proteomes" id="UP000693946"/>
    </source>
</evidence>
<proteinExistence type="predicted"/>
<reference evidence="2 3" key="1">
    <citation type="journal article" date="2021" name="Sci. Rep.">
        <title>Chromosome anchoring in Senegalese sole (Solea senegalensis) reveals sex-associated markers and genome rearrangements in flatfish.</title>
        <authorList>
            <person name="Guerrero-Cozar I."/>
            <person name="Gomez-Garrido J."/>
            <person name="Berbel C."/>
            <person name="Martinez-Blanch J.F."/>
            <person name="Alioto T."/>
            <person name="Claros M.G."/>
            <person name="Gagnaire P.A."/>
            <person name="Manchado M."/>
        </authorList>
    </citation>
    <scope>NUCLEOTIDE SEQUENCE [LARGE SCALE GENOMIC DNA]</scope>
    <source>
        <strain evidence="2">Sse05_10M</strain>
    </source>
</reference>